<dbReference type="AlphaFoldDB" id="Q5JLS8"/>
<reference evidence="1" key="1">
    <citation type="journal article" date="2002" name="Nature">
        <title>The genome sequence and structure of rice chromosome 1.</title>
        <authorList>
            <person name="Sasaki T."/>
            <person name="Matsumoto T."/>
            <person name="Yamamoto K."/>
            <person name="Sakata K."/>
            <person name="Baba T."/>
            <person name="Katayose Y."/>
            <person name="Wu J."/>
            <person name="Niimura Y."/>
            <person name="Cheng Z."/>
            <person name="Nagamura Y."/>
            <person name="Antonio B.A."/>
            <person name="Kanamori H."/>
            <person name="Hosokawa S."/>
            <person name="Masukawa M."/>
            <person name="Arikawa K."/>
            <person name="Chiden Y."/>
            <person name="Hayashi M."/>
            <person name="Okamoto M."/>
            <person name="Ando T."/>
            <person name="Aoki H."/>
            <person name="Arita K."/>
            <person name="Hamada M."/>
            <person name="Harada C."/>
            <person name="Hijishita S."/>
            <person name="Honda M."/>
            <person name="Ichikawa Y."/>
            <person name="Idonuma A."/>
            <person name="Iijima M."/>
            <person name="Ikeda M."/>
            <person name="Ikeno M."/>
            <person name="Itoh S."/>
            <person name="Itoh T."/>
            <person name="Itoh Y."/>
            <person name="Itoh Y."/>
            <person name="Iwabuchi A."/>
            <person name="Kamiya K."/>
            <person name="Karasawa W."/>
            <person name="Katagiri S."/>
            <person name="Kikuta A."/>
            <person name="Kobayashi N."/>
            <person name="Kono I."/>
            <person name="Machita K."/>
            <person name="Maehara T."/>
            <person name="Mizuno H."/>
            <person name="Mizubayashi T."/>
            <person name="Mukai Y."/>
            <person name="Nagasaki H."/>
            <person name="Nakashima M."/>
            <person name="Nakama Y."/>
            <person name="Nakamichi Y."/>
            <person name="Nakamura M."/>
            <person name="Namiki N."/>
            <person name="Negishi M."/>
            <person name="Ohta I."/>
            <person name="Ono N."/>
            <person name="Saji S."/>
            <person name="Sakai K."/>
            <person name="Shibata M."/>
            <person name="Shimokawa T."/>
            <person name="Shomura A."/>
            <person name="Song J."/>
            <person name="Takazaki Y."/>
            <person name="Terasawa K."/>
            <person name="Tsuji K."/>
            <person name="Waki K."/>
            <person name="Yamagata H."/>
            <person name="Yamane H."/>
            <person name="Yoshiki S."/>
            <person name="Yoshihara R."/>
            <person name="Yukawa K."/>
            <person name="Zhong H."/>
            <person name="Iwama H."/>
            <person name="Endo T."/>
            <person name="Ito H."/>
            <person name="Hahn J.H."/>
            <person name="Kim H.I."/>
            <person name="Eun M.Y."/>
            <person name="Yano M."/>
            <person name="Jiang J."/>
            <person name="Gojobori T."/>
        </authorList>
    </citation>
    <scope>NUCLEOTIDE SEQUENCE [LARGE SCALE GENOMIC DNA]</scope>
</reference>
<sequence>MAGDGGEGKVACVAWIQRWEEKATRVFAAYGQAGSRGRVAAAHADLLRDMEADVLQSAPPPAQEVVQGVLQDLLCNMEASVSSRTPPAHDTSCQVSRIG</sequence>
<organism evidence="1">
    <name type="scientific">Oryza sativa subsp. japonica</name>
    <name type="common">Rice</name>
    <dbReference type="NCBI Taxonomy" id="39947"/>
    <lineage>
        <taxon>Eukaryota</taxon>
        <taxon>Viridiplantae</taxon>
        <taxon>Streptophyta</taxon>
        <taxon>Embryophyta</taxon>
        <taxon>Tracheophyta</taxon>
        <taxon>Spermatophyta</taxon>
        <taxon>Magnoliopsida</taxon>
        <taxon>Liliopsida</taxon>
        <taxon>Poales</taxon>
        <taxon>Poaceae</taxon>
        <taxon>BOP clade</taxon>
        <taxon>Oryzoideae</taxon>
        <taxon>Oryzeae</taxon>
        <taxon>Oryzinae</taxon>
        <taxon>Oryza</taxon>
        <taxon>Oryza sativa</taxon>
    </lineage>
</organism>
<dbReference type="EMBL" id="AP003409">
    <property type="protein sequence ID" value="BAD87581.1"/>
    <property type="molecule type" value="Genomic_DNA"/>
</dbReference>
<proteinExistence type="predicted"/>
<gene>
    <name evidence="1" type="primary">B1131G08.8</name>
</gene>
<name>Q5JLS8_ORYSJ</name>
<protein>
    <submittedName>
        <fullName evidence="1">Uncharacterized protein</fullName>
    </submittedName>
</protein>
<accession>Q5JLS8</accession>
<dbReference type="Proteomes" id="UP000817658">
    <property type="component" value="Chromosome 1"/>
</dbReference>
<evidence type="ECO:0000313" key="1">
    <source>
        <dbReference type="EMBL" id="BAD87581.1"/>
    </source>
</evidence>